<accession>A0A2S8G495</accession>
<evidence type="ECO:0000313" key="1">
    <source>
        <dbReference type="EMBL" id="PQO38964.1"/>
    </source>
</evidence>
<organism evidence="1 2">
    <name type="scientific">Blastopirellula marina</name>
    <dbReference type="NCBI Taxonomy" id="124"/>
    <lineage>
        <taxon>Bacteria</taxon>
        <taxon>Pseudomonadati</taxon>
        <taxon>Planctomycetota</taxon>
        <taxon>Planctomycetia</taxon>
        <taxon>Pirellulales</taxon>
        <taxon>Pirellulaceae</taxon>
        <taxon>Blastopirellula</taxon>
    </lineage>
</organism>
<sequence>MIRATVSQQAAQREVFLQQNEPDWNFHVSLFAKKLPVELAQNLAAAKTVEDEFRVADRELDWLRKGRMSDSQVCDTCPK</sequence>
<proteinExistence type="predicted"/>
<comment type="caution">
    <text evidence="1">The sequence shown here is derived from an EMBL/GenBank/DDBJ whole genome shotgun (WGS) entry which is preliminary data.</text>
</comment>
<dbReference type="RefSeq" id="WP_105350163.1">
    <property type="nucleotide sequence ID" value="NZ_PUIA01000016.1"/>
</dbReference>
<gene>
    <name evidence="1" type="ORF">C5Y96_03570</name>
</gene>
<dbReference type="Proteomes" id="UP000240009">
    <property type="component" value="Unassembled WGS sequence"/>
</dbReference>
<protein>
    <submittedName>
        <fullName evidence="1">Uncharacterized protein</fullName>
    </submittedName>
</protein>
<reference evidence="1 2" key="1">
    <citation type="submission" date="2018-02" db="EMBL/GenBank/DDBJ databases">
        <title>Comparative genomes isolates from brazilian mangrove.</title>
        <authorList>
            <person name="Araujo J.E."/>
            <person name="Taketani R.G."/>
            <person name="Silva M.C.P."/>
            <person name="Loureco M.V."/>
            <person name="Andreote F.D."/>
        </authorList>
    </citation>
    <scope>NUCLEOTIDE SEQUENCE [LARGE SCALE GENOMIC DNA]</scope>
    <source>
        <strain evidence="1 2">HEX-2 MGV</strain>
    </source>
</reference>
<dbReference type="AlphaFoldDB" id="A0A2S8G495"/>
<dbReference type="EMBL" id="PUIA01000016">
    <property type="protein sequence ID" value="PQO38964.1"/>
    <property type="molecule type" value="Genomic_DNA"/>
</dbReference>
<dbReference type="OrthoDB" id="9806494at2"/>
<name>A0A2S8G495_9BACT</name>
<evidence type="ECO:0000313" key="2">
    <source>
        <dbReference type="Proteomes" id="UP000240009"/>
    </source>
</evidence>